<dbReference type="PANTHER" id="PTHR47150">
    <property type="entry name" value="OS12G0169200 PROTEIN"/>
    <property type="match status" value="1"/>
</dbReference>
<evidence type="ECO:0000313" key="2">
    <source>
        <dbReference type="Proteomes" id="UP001151760"/>
    </source>
</evidence>
<dbReference type="Proteomes" id="UP001151760">
    <property type="component" value="Unassembled WGS sequence"/>
</dbReference>
<reference evidence="1" key="1">
    <citation type="journal article" date="2022" name="Int. J. Mol. Sci.">
        <title>Draft Genome of Tanacetum Coccineum: Genomic Comparison of Closely Related Tanacetum-Family Plants.</title>
        <authorList>
            <person name="Yamashiro T."/>
            <person name="Shiraishi A."/>
            <person name="Nakayama K."/>
            <person name="Satake H."/>
        </authorList>
    </citation>
    <scope>NUCLEOTIDE SEQUENCE</scope>
</reference>
<sequence>MKCTTAIRQLAYDNTPDAFDEYLQMSERTAHDCLLHFNKCIIDLYMSKYLRKLTLEDVEKIYNQHVTGHAFSGMLGSIDCMHWEWKNCPVSWQGQYGRGDNKYPTIMLEAVASHDLWIWHAFFVVVGANNDINVLDNSPLFDDFLDDKAPVAPFVVNGVGFEKRYYLADGIYPQWVTFVKSFTVANDAKHSYFKKRQESARKDVERAFGVLQGRWGIIQQPARQYHVNNIRRIMYSCIILHNMILEDQKWRLLTGTICMLIRQEICNVHGLKDVKHTVEKQKNYETEKRILVFNITLWSIFGMKLNTKTKMKTFSRRGKDQKSMTWLDNPLGSWIVKAAINSDLGVAARHRVCSHAAFDAALSAPTVALIKNGNKVLKKTVGDVEQVYEPTSAEEKLDMKNEMKARGCNTPKIWSQRNGNNEVLLHSPYTQVTKNDLKMDVLNKVSHSI</sequence>
<organism evidence="1 2">
    <name type="scientific">Tanacetum coccineum</name>
    <dbReference type="NCBI Taxonomy" id="301880"/>
    <lineage>
        <taxon>Eukaryota</taxon>
        <taxon>Viridiplantae</taxon>
        <taxon>Streptophyta</taxon>
        <taxon>Embryophyta</taxon>
        <taxon>Tracheophyta</taxon>
        <taxon>Spermatophyta</taxon>
        <taxon>Magnoliopsida</taxon>
        <taxon>eudicotyledons</taxon>
        <taxon>Gunneridae</taxon>
        <taxon>Pentapetalae</taxon>
        <taxon>asterids</taxon>
        <taxon>campanulids</taxon>
        <taxon>Asterales</taxon>
        <taxon>Asteraceae</taxon>
        <taxon>Asteroideae</taxon>
        <taxon>Anthemideae</taxon>
        <taxon>Anthemidinae</taxon>
        <taxon>Tanacetum</taxon>
    </lineage>
</organism>
<keyword evidence="2" id="KW-1185">Reference proteome</keyword>
<comment type="caution">
    <text evidence="1">The sequence shown here is derived from an EMBL/GenBank/DDBJ whole genome shotgun (WGS) entry which is preliminary data.</text>
</comment>
<accession>A0ABQ5H639</accession>
<proteinExistence type="predicted"/>
<reference evidence="1" key="2">
    <citation type="submission" date="2022-01" db="EMBL/GenBank/DDBJ databases">
        <authorList>
            <person name="Yamashiro T."/>
            <person name="Shiraishi A."/>
            <person name="Satake H."/>
            <person name="Nakayama K."/>
        </authorList>
    </citation>
    <scope>NUCLEOTIDE SEQUENCE</scope>
</reference>
<evidence type="ECO:0000313" key="1">
    <source>
        <dbReference type="EMBL" id="GJT82889.1"/>
    </source>
</evidence>
<name>A0ABQ5H639_9ASTR</name>
<dbReference type="PANTHER" id="PTHR47150:SF5">
    <property type="entry name" value="OS07G0546750 PROTEIN"/>
    <property type="match status" value="1"/>
</dbReference>
<dbReference type="Pfam" id="PF04827">
    <property type="entry name" value="Plant_tran"/>
    <property type="match status" value="1"/>
</dbReference>
<dbReference type="EMBL" id="BQNB010019210">
    <property type="protein sequence ID" value="GJT82889.1"/>
    <property type="molecule type" value="Genomic_DNA"/>
</dbReference>
<protein>
    <submittedName>
        <fullName evidence="1">ALP1-like protein</fullName>
    </submittedName>
</protein>
<dbReference type="InterPro" id="IPR006912">
    <property type="entry name" value="Harbinger_derived_prot"/>
</dbReference>
<gene>
    <name evidence="1" type="ORF">Tco_1057231</name>
</gene>